<comment type="subcellular location">
    <subcellularLocation>
        <location evidence="1">Membrane</location>
        <topology evidence="1">Single-pass membrane protein</topology>
    </subcellularLocation>
</comment>
<evidence type="ECO:0000313" key="5">
    <source>
        <dbReference type="Proteomes" id="UP000628017"/>
    </source>
</evidence>
<dbReference type="Pfam" id="PF13704">
    <property type="entry name" value="Glyco_tranf_2_4"/>
    <property type="match status" value="1"/>
</dbReference>
<keyword evidence="5" id="KW-1185">Reference proteome</keyword>
<name>A0A916VSK7_9RHOB</name>
<dbReference type="EMBL" id="BMKA01000007">
    <property type="protein sequence ID" value="GGA30573.1"/>
    <property type="molecule type" value="Genomic_DNA"/>
</dbReference>
<evidence type="ECO:0000256" key="1">
    <source>
        <dbReference type="ARBA" id="ARBA00004167"/>
    </source>
</evidence>
<accession>A0A916VSK7</accession>
<protein>
    <recommendedName>
        <fullName evidence="6">Glycosyltransferase family 2 protein</fullName>
    </recommendedName>
</protein>
<dbReference type="GO" id="GO:0005737">
    <property type="term" value="C:cytoplasm"/>
    <property type="evidence" value="ECO:0007669"/>
    <property type="project" value="TreeGrafter"/>
</dbReference>
<dbReference type="Proteomes" id="UP000628017">
    <property type="component" value="Unassembled WGS sequence"/>
</dbReference>
<dbReference type="SUPFAM" id="SSF53448">
    <property type="entry name" value="Nucleotide-diphospho-sugar transferases"/>
    <property type="match status" value="1"/>
</dbReference>
<dbReference type="PANTHER" id="PTHR21461">
    <property type="entry name" value="GLYCOSYLTRANSFERASE FAMILY 92 PROTEIN"/>
    <property type="match status" value="1"/>
</dbReference>
<dbReference type="InterPro" id="IPR029044">
    <property type="entry name" value="Nucleotide-diphossugar_trans"/>
</dbReference>
<dbReference type="GO" id="GO:0016020">
    <property type="term" value="C:membrane"/>
    <property type="evidence" value="ECO:0007669"/>
    <property type="project" value="UniProtKB-SubCell"/>
</dbReference>
<dbReference type="RefSeq" id="WP_188678318.1">
    <property type="nucleotide sequence ID" value="NZ_BMKA01000007.1"/>
</dbReference>
<sequence>MSSFLGVTCLRNEGPYVLDWLAHHLAAGFDHMLVLTHDCDDGSAELLQALSADERVTHLPFDYTAEKSVQWQALNIAKIHPLVKSADWVMFFDCDEYLNLPEPYTRLKDLVPTMPDAEAIAFPWRLFGSAGQEAFGDAPVVERFTQAAPRHIHYPLANLYKTLFRPKSFRQLGVHRPRNKKDSVPRWYVSSGQPLPERVAANDKAISLYGLLDADAPIAYLNHYSVRSAQEFLLKAQRGLPNHMDRAIDLSYWAERNFNAVTDDSISRMAPATALMRDRLHERPDVAARYDACVAEHQRRIAVLLEDLDNIRMIWRLGLLAGSTPPPRARAQRYIQNQIKAMQYNG</sequence>
<proteinExistence type="predicted"/>
<evidence type="ECO:0000256" key="3">
    <source>
        <dbReference type="ARBA" id="ARBA00022989"/>
    </source>
</evidence>
<dbReference type="GO" id="GO:0016757">
    <property type="term" value="F:glycosyltransferase activity"/>
    <property type="evidence" value="ECO:0007669"/>
    <property type="project" value="TreeGrafter"/>
</dbReference>
<dbReference type="PANTHER" id="PTHR21461:SF69">
    <property type="entry name" value="GLYCOSYLTRANSFERASE FAMILY 92 PROTEIN"/>
    <property type="match status" value="1"/>
</dbReference>
<gene>
    <name evidence="4" type="ORF">GCM10011498_34720</name>
</gene>
<keyword evidence="3" id="KW-1133">Transmembrane helix</keyword>
<keyword evidence="2" id="KW-0812">Transmembrane</keyword>
<evidence type="ECO:0000313" key="4">
    <source>
        <dbReference type="EMBL" id="GGA30573.1"/>
    </source>
</evidence>
<keyword evidence="3" id="KW-0472">Membrane</keyword>
<reference evidence="4" key="2">
    <citation type="submission" date="2020-09" db="EMBL/GenBank/DDBJ databases">
        <authorList>
            <person name="Sun Q."/>
            <person name="Zhou Y."/>
        </authorList>
    </citation>
    <scope>NUCLEOTIDE SEQUENCE</scope>
    <source>
        <strain evidence="4">CGMCC 1.15880</strain>
    </source>
</reference>
<reference evidence="4" key="1">
    <citation type="journal article" date="2014" name="Int. J. Syst. Evol. Microbiol.">
        <title>Complete genome sequence of Corynebacterium casei LMG S-19264T (=DSM 44701T), isolated from a smear-ripened cheese.</title>
        <authorList>
            <consortium name="US DOE Joint Genome Institute (JGI-PGF)"/>
            <person name="Walter F."/>
            <person name="Albersmeier A."/>
            <person name="Kalinowski J."/>
            <person name="Ruckert C."/>
        </authorList>
    </citation>
    <scope>NUCLEOTIDE SEQUENCE</scope>
    <source>
        <strain evidence="4">CGMCC 1.15880</strain>
    </source>
</reference>
<comment type="caution">
    <text evidence="4">The sequence shown here is derived from an EMBL/GenBank/DDBJ whole genome shotgun (WGS) entry which is preliminary data.</text>
</comment>
<evidence type="ECO:0008006" key="6">
    <source>
        <dbReference type="Google" id="ProtNLM"/>
    </source>
</evidence>
<evidence type="ECO:0000256" key="2">
    <source>
        <dbReference type="ARBA" id="ARBA00022692"/>
    </source>
</evidence>
<organism evidence="4 5">
    <name type="scientific">Neptunicoccus cionae</name>
    <dbReference type="NCBI Taxonomy" id="2035344"/>
    <lineage>
        <taxon>Bacteria</taxon>
        <taxon>Pseudomonadati</taxon>
        <taxon>Pseudomonadota</taxon>
        <taxon>Alphaproteobacteria</taxon>
        <taxon>Rhodobacterales</taxon>
        <taxon>Paracoccaceae</taxon>
        <taxon>Neptunicoccus</taxon>
    </lineage>
</organism>
<dbReference type="AlphaFoldDB" id="A0A916VSK7"/>